<sequence>MLKIVWYQLVKSYVKIGLFFLMKKITVYGKENIPKKGAVLFIPNHQNGLVDAILVPTTNARNTHFLTRAAVFKNEKIATIFDSLNMLPVYRVRDGLNTIQKNLAIFEKCFEILKQKKGLEIFAEGEHHIERRIIPLKKGFARIILGTLQKYPDLEIQIIPVGINFDAHLAYPCSTTIYYGEPIKANDYINVKNPDLKFSELISVVSNAMKKLTLHVDAIENYDAIISKLEANGIDYLNPSTANDLLKNIDKLPESTTKKQQPTNWFYPLQLVAKINSIVPLLIWKKLQAGITDILFTNTIRFALITTLFPFIYLLQSAVIYYFFTINYALIYIVFSVALGIISTKTTPIPQ</sequence>
<dbReference type="GO" id="GO:0004366">
    <property type="term" value="F:glycerol-3-phosphate O-acyltransferase activity"/>
    <property type="evidence" value="ECO:0007669"/>
    <property type="project" value="TreeGrafter"/>
</dbReference>
<dbReference type="PANTHER" id="PTHR31605:SF0">
    <property type="entry name" value="GLYCEROL-3-PHOSPHATE O-ACYLTRANSFERASE 1"/>
    <property type="match status" value="1"/>
</dbReference>
<dbReference type="OrthoDB" id="9806008at2"/>
<name>A0A238WZQ4_9FLAO</name>
<keyword evidence="1" id="KW-0472">Membrane</keyword>
<dbReference type="SMART" id="SM00563">
    <property type="entry name" value="PlsC"/>
    <property type="match status" value="1"/>
</dbReference>
<keyword evidence="3" id="KW-0012">Acyltransferase</keyword>
<dbReference type="EMBL" id="FZNT01000004">
    <property type="protein sequence ID" value="SNR52067.1"/>
    <property type="molecule type" value="Genomic_DNA"/>
</dbReference>
<proteinExistence type="predicted"/>
<dbReference type="PANTHER" id="PTHR31605">
    <property type="entry name" value="GLYCEROL-3-PHOSPHATE O-ACYLTRANSFERASE 1"/>
    <property type="match status" value="1"/>
</dbReference>
<protein>
    <submittedName>
        <fullName evidence="3">1-acyl-sn-glycerol-3-phosphate acyltransferase</fullName>
    </submittedName>
</protein>
<keyword evidence="1" id="KW-0812">Transmembrane</keyword>
<feature type="domain" description="Phospholipid/glycerol acyltransferase" evidence="2">
    <location>
        <begin position="39"/>
        <end position="166"/>
    </location>
</feature>
<evidence type="ECO:0000313" key="4">
    <source>
        <dbReference type="Proteomes" id="UP000198384"/>
    </source>
</evidence>
<dbReference type="InterPro" id="IPR052744">
    <property type="entry name" value="GPAT/DAPAT"/>
</dbReference>
<feature type="transmembrane region" description="Helical" evidence="1">
    <location>
        <begin position="319"/>
        <end position="342"/>
    </location>
</feature>
<reference evidence="3 4" key="1">
    <citation type="submission" date="2017-06" db="EMBL/GenBank/DDBJ databases">
        <authorList>
            <person name="Kim H.J."/>
            <person name="Triplett B.A."/>
        </authorList>
    </citation>
    <scope>NUCLEOTIDE SEQUENCE [LARGE SCALE GENOMIC DNA]</scope>
    <source>
        <strain evidence="3 4">DSM 29150</strain>
    </source>
</reference>
<gene>
    <name evidence="3" type="ORF">SAMN06265371_104240</name>
</gene>
<dbReference type="SUPFAM" id="SSF69593">
    <property type="entry name" value="Glycerol-3-phosphate (1)-acyltransferase"/>
    <property type="match status" value="1"/>
</dbReference>
<feature type="transmembrane region" description="Helical" evidence="1">
    <location>
        <begin position="295"/>
        <end position="313"/>
    </location>
</feature>
<dbReference type="GO" id="GO:0016287">
    <property type="term" value="F:glycerone-phosphate O-acyltransferase activity"/>
    <property type="evidence" value="ECO:0007669"/>
    <property type="project" value="TreeGrafter"/>
</dbReference>
<organism evidence="3 4">
    <name type="scientific">Lutibacter agarilyticus</name>
    <dbReference type="NCBI Taxonomy" id="1109740"/>
    <lineage>
        <taxon>Bacteria</taxon>
        <taxon>Pseudomonadati</taxon>
        <taxon>Bacteroidota</taxon>
        <taxon>Flavobacteriia</taxon>
        <taxon>Flavobacteriales</taxon>
        <taxon>Flavobacteriaceae</taxon>
        <taxon>Lutibacter</taxon>
    </lineage>
</organism>
<evidence type="ECO:0000313" key="3">
    <source>
        <dbReference type="EMBL" id="SNR52067.1"/>
    </source>
</evidence>
<accession>A0A238WZQ4</accession>
<keyword evidence="3" id="KW-0808">Transferase</keyword>
<dbReference type="GO" id="GO:0008654">
    <property type="term" value="P:phospholipid biosynthetic process"/>
    <property type="evidence" value="ECO:0007669"/>
    <property type="project" value="TreeGrafter"/>
</dbReference>
<keyword evidence="1" id="KW-1133">Transmembrane helix</keyword>
<dbReference type="Proteomes" id="UP000198384">
    <property type="component" value="Unassembled WGS sequence"/>
</dbReference>
<dbReference type="AlphaFoldDB" id="A0A238WZQ4"/>
<dbReference type="InterPro" id="IPR002123">
    <property type="entry name" value="Plipid/glycerol_acylTrfase"/>
</dbReference>
<evidence type="ECO:0000256" key="1">
    <source>
        <dbReference type="SAM" id="Phobius"/>
    </source>
</evidence>
<dbReference type="Pfam" id="PF01553">
    <property type="entry name" value="Acyltransferase"/>
    <property type="match status" value="1"/>
</dbReference>
<keyword evidence="4" id="KW-1185">Reference proteome</keyword>
<evidence type="ECO:0000259" key="2">
    <source>
        <dbReference type="SMART" id="SM00563"/>
    </source>
</evidence>